<gene>
    <name evidence="1" type="ORF">HLB44_10855</name>
</gene>
<keyword evidence="2" id="KW-1185">Reference proteome</keyword>
<proteinExistence type="predicted"/>
<name>A0ABX2EFS3_9BURK</name>
<evidence type="ECO:0000313" key="1">
    <source>
        <dbReference type="EMBL" id="NRF67485.1"/>
    </source>
</evidence>
<comment type="caution">
    <text evidence="1">The sequence shown here is derived from an EMBL/GenBank/DDBJ whole genome shotgun (WGS) entry which is preliminary data.</text>
</comment>
<dbReference type="EMBL" id="JABRWJ010000003">
    <property type="protein sequence ID" value="NRF67485.1"/>
    <property type="molecule type" value="Genomic_DNA"/>
</dbReference>
<dbReference type="Proteomes" id="UP000737171">
    <property type="component" value="Unassembled WGS sequence"/>
</dbReference>
<accession>A0ABX2EFS3</accession>
<evidence type="ECO:0000313" key="2">
    <source>
        <dbReference type="Proteomes" id="UP000737171"/>
    </source>
</evidence>
<protein>
    <submittedName>
        <fullName evidence="1">Uncharacterized protein</fullName>
    </submittedName>
</protein>
<dbReference type="RefSeq" id="WP_173122596.1">
    <property type="nucleotide sequence ID" value="NZ_JABRWJ010000003.1"/>
</dbReference>
<organism evidence="1 2">
    <name type="scientific">Pseudaquabacterium terrae</name>
    <dbReference type="NCBI Taxonomy" id="2732868"/>
    <lineage>
        <taxon>Bacteria</taxon>
        <taxon>Pseudomonadati</taxon>
        <taxon>Pseudomonadota</taxon>
        <taxon>Betaproteobacteria</taxon>
        <taxon>Burkholderiales</taxon>
        <taxon>Sphaerotilaceae</taxon>
        <taxon>Pseudaquabacterium</taxon>
    </lineage>
</organism>
<sequence length="101" mass="11763">MTDARSRPVARPTRRSVRWTSFVAAQGRSDKVRGLEEEGNPLHRVRVEHNRDTLLVHISDEDGQGWTTVAIDRSSREWSIAQRKRQRDAAEFAYSRLYEKV</sequence>
<reference evidence="1 2" key="1">
    <citation type="submission" date="2020-05" db="EMBL/GenBank/DDBJ databases">
        <title>Aquincola sp. isolate from soil.</title>
        <authorList>
            <person name="Han J."/>
            <person name="Kim D.-U."/>
        </authorList>
    </citation>
    <scope>NUCLEOTIDE SEQUENCE [LARGE SCALE GENOMIC DNA]</scope>
    <source>
        <strain evidence="1 2">S2</strain>
    </source>
</reference>